<dbReference type="OrthoDB" id="6304260at2759"/>
<feature type="domain" description="Histone H2A C-terminal" evidence="7">
    <location>
        <begin position="168"/>
        <end position="200"/>
    </location>
</feature>
<dbReference type="SUPFAM" id="SSF47113">
    <property type="entry name" value="Histone-fold"/>
    <property type="match status" value="1"/>
</dbReference>
<dbReference type="GO" id="GO:0030527">
    <property type="term" value="F:structural constituent of chromatin"/>
    <property type="evidence" value="ECO:0007669"/>
    <property type="project" value="InterPro"/>
</dbReference>
<comment type="subunit">
    <text evidence="3 6">The nucleosome is a histone octamer containing two molecules each of H2A, H2B, H3 and H4 assembled in one H3-H4 heterotetramer and two H2A-H2B heterodimers. The octamer wraps approximately 147 bp of DNA.</text>
</comment>
<organism evidence="8 9">
    <name type="scientific">Echinococcus multilocularis</name>
    <name type="common">Fox tapeworm</name>
    <dbReference type="NCBI Taxonomy" id="6211"/>
    <lineage>
        <taxon>Eukaryota</taxon>
        <taxon>Metazoa</taxon>
        <taxon>Spiralia</taxon>
        <taxon>Lophotrochozoa</taxon>
        <taxon>Platyhelminthes</taxon>
        <taxon>Cestoda</taxon>
        <taxon>Eucestoda</taxon>
        <taxon>Cyclophyllidea</taxon>
        <taxon>Taeniidae</taxon>
        <taxon>Echinococcus</taxon>
    </lineage>
</organism>
<dbReference type="InterPro" id="IPR032454">
    <property type="entry name" value="Histone_H2A_C"/>
</dbReference>
<evidence type="ECO:0000256" key="1">
    <source>
        <dbReference type="ARBA" id="ARBA00002001"/>
    </source>
</evidence>
<dbReference type="Pfam" id="PF16211">
    <property type="entry name" value="Histone_H2A_C"/>
    <property type="match status" value="1"/>
</dbReference>
<dbReference type="Proteomes" id="UP000017246">
    <property type="component" value="Unassembled WGS sequence"/>
</dbReference>
<name>A0A068Y726_ECHMU</name>
<dbReference type="GO" id="GO:0003677">
    <property type="term" value="F:DNA binding"/>
    <property type="evidence" value="ECO:0007669"/>
    <property type="project" value="UniProtKB-KW"/>
</dbReference>
<dbReference type="SMART" id="SM00414">
    <property type="entry name" value="H2A"/>
    <property type="match status" value="1"/>
</dbReference>
<dbReference type="STRING" id="6211.A0A068Y726"/>
<evidence type="ECO:0000259" key="7">
    <source>
        <dbReference type="Pfam" id="PF16211"/>
    </source>
</evidence>
<comment type="similarity">
    <text evidence="6">Belongs to the histone H2A family.</text>
</comment>
<reference evidence="8" key="2">
    <citation type="submission" date="2015-11" db="EMBL/GenBank/DDBJ databases">
        <authorList>
            <person name="Zhang Y."/>
            <person name="Guo Z."/>
        </authorList>
    </citation>
    <scope>NUCLEOTIDE SEQUENCE</scope>
</reference>
<comment type="subcellular location">
    <subcellularLocation>
        <location evidence="2">Chromosome</location>
    </subcellularLocation>
    <subcellularLocation>
        <location evidence="6">Nucleus</location>
    </subcellularLocation>
</comment>
<evidence type="ECO:0000256" key="5">
    <source>
        <dbReference type="ARBA" id="ARBA00023269"/>
    </source>
</evidence>
<reference evidence="8" key="1">
    <citation type="journal article" date="2013" name="Nature">
        <title>The genomes of four tapeworm species reveal adaptations to parasitism.</title>
        <authorList>
            <person name="Tsai I.J."/>
            <person name="Zarowiecki M."/>
            <person name="Holroyd N."/>
            <person name="Garciarrubio A."/>
            <person name="Sanchez-Flores A."/>
            <person name="Brooks K.L."/>
            <person name="Tracey A."/>
            <person name="Bobes R.J."/>
            <person name="Fragoso G."/>
            <person name="Sciutto E."/>
            <person name="Aslett M."/>
            <person name="Beasley H."/>
            <person name="Bennett H.M."/>
            <person name="Cai J."/>
            <person name="Camicia F."/>
            <person name="Clark R."/>
            <person name="Cucher M."/>
            <person name="De Silva N."/>
            <person name="Day T.A."/>
            <person name="Deplazes P."/>
            <person name="Estrada K."/>
            <person name="Fernandez C."/>
            <person name="Holland P.W."/>
            <person name="Hou J."/>
            <person name="Hu S."/>
            <person name="Huckvale T."/>
            <person name="Hung S.S."/>
            <person name="Kamenetzky L."/>
            <person name="Keane J.A."/>
            <person name="Kiss F."/>
            <person name="Koziol U."/>
            <person name="Lambert O."/>
            <person name="Liu K."/>
            <person name="Luo X."/>
            <person name="Luo Y."/>
            <person name="Macchiaroli N."/>
            <person name="Nichol S."/>
            <person name="Paps J."/>
            <person name="Parkinson J."/>
            <person name="Pouchkina-Stantcheva N."/>
            <person name="Riddiford N."/>
            <person name="Rosenzvit M."/>
            <person name="Salinas G."/>
            <person name="Wasmuth J.D."/>
            <person name="Zamanian M."/>
            <person name="Zheng Y."/>
            <person name="Cai X."/>
            <person name="Soberon X."/>
            <person name="Olson P.D."/>
            <person name="Laclette J.P."/>
            <person name="Brehm K."/>
            <person name="Berriman M."/>
            <person name="Garciarrubio A."/>
            <person name="Bobes R.J."/>
            <person name="Fragoso G."/>
            <person name="Sanchez-Flores A."/>
            <person name="Estrada K."/>
            <person name="Cevallos M.A."/>
            <person name="Morett E."/>
            <person name="Gonzalez V."/>
            <person name="Portillo T."/>
            <person name="Ochoa-Leyva A."/>
            <person name="Jose M.V."/>
            <person name="Sciutto E."/>
            <person name="Landa A."/>
            <person name="Jimenez L."/>
            <person name="Valdes V."/>
            <person name="Carrero J.C."/>
            <person name="Larralde C."/>
            <person name="Morales-Montor J."/>
            <person name="Limon-Lason J."/>
            <person name="Soberon X."/>
            <person name="Laclette J.P."/>
        </authorList>
    </citation>
    <scope>NUCLEOTIDE SEQUENCE [LARGE SCALE GENOMIC DNA]</scope>
</reference>
<dbReference type="PRINTS" id="PR00620">
    <property type="entry name" value="HISTONEH2A"/>
</dbReference>
<dbReference type="eggNOG" id="KOG1756">
    <property type="taxonomic scope" value="Eukaryota"/>
</dbReference>
<accession>A0A068Y726</accession>
<dbReference type="InterPro" id="IPR002119">
    <property type="entry name" value="Histone_H2A"/>
</dbReference>
<proteinExistence type="inferred from homology"/>
<keyword evidence="6" id="KW-0238">DNA-binding</keyword>
<protein>
    <recommendedName>
        <fullName evidence="6">Histone H2A</fullName>
    </recommendedName>
</protein>
<keyword evidence="4 6" id="KW-0158">Chromosome</keyword>
<evidence type="ECO:0000256" key="4">
    <source>
        <dbReference type="ARBA" id="ARBA00022454"/>
    </source>
</evidence>
<dbReference type="EMBL" id="LN902845">
    <property type="protein sequence ID" value="CUT99406.1"/>
    <property type="molecule type" value="Genomic_DNA"/>
</dbReference>
<keyword evidence="5 6" id="KW-0544">Nucleosome core</keyword>
<dbReference type="PANTHER" id="PTHR23430">
    <property type="entry name" value="HISTONE H2A"/>
    <property type="match status" value="1"/>
</dbReference>
<dbReference type="GO" id="GO:0000786">
    <property type="term" value="C:nucleosome"/>
    <property type="evidence" value="ECO:0007669"/>
    <property type="project" value="UniProtKB-KW"/>
</dbReference>
<dbReference type="GO" id="GO:0005634">
    <property type="term" value="C:nucleus"/>
    <property type="evidence" value="ECO:0007669"/>
    <property type="project" value="UniProtKB-SubCell"/>
</dbReference>
<evidence type="ECO:0000256" key="2">
    <source>
        <dbReference type="ARBA" id="ARBA00004286"/>
    </source>
</evidence>
<evidence type="ECO:0000313" key="9">
    <source>
        <dbReference type="Proteomes" id="UP000017246"/>
    </source>
</evidence>
<evidence type="ECO:0000313" key="8">
    <source>
        <dbReference type="EMBL" id="CUT99406.1"/>
    </source>
</evidence>
<dbReference type="Gene3D" id="1.10.20.10">
    <property type="entry name" value="Histone, subunit A"/>
    <property type="match status" value="1"/>
</dbReference>
<dbReference type="GO" id="GO:0046982">
    <property type="term" value="F:protein heterodimerization activity"/>
    <property type="evidence" value="ECO:0007669"/>
    <property type="project" value="InterPro"/>
</dbReference>
<sequence>MLWLCDTPWVVLFHFEERDEGPASPTLHLQYVCRIMDIYRWLTMVKAVCRDRGITADRIHSTVDADVQSTTIHTLAHFVSTLCSPCILQPQSPLTLHLHASHNGVRPAVARGSLTPCACWSTSLVYLAAVLEYLAVEVLELVGITACDSKKTSIIIRPQLQLAIRNDEELNKLLRGATMMEGGGLLNIQAVLVLKKTEKSVASKELVGRVLDRLPD</sequence>
<keyword evidence="9" id="KW-1185">Reference proteome</keyword>
<evidence type="ECO:0000256" key="6">
    <source>
        <dbReference type="RuleBase" id="RU003767"/>
    </source>
</evidence>
<comment type="function">
    <text evidence="1">Core component of nucleosome. Nucleosomes wrap and compact DNA into chromatin, limiting DNA accessibility to the cellular machineries which require DNA as a template. Histones thereby play a central role in transcription regulation, DNA repair, DNA replication and chromosomal stability. DNA accessibility is regulated via a complex set of post-translational modifications of histones, also called histone code, and nucleosome remodeling.</text>
</comment>
<dbReference type="InterPro" id="IPR009072">
    <property type="entry name" value="Histone-fold"/>
</dbReference>
<dbReference type="AlphaFoldDB" id="A0A068Y726"/>
<keyword evidence="6" id="KW-0539">Nucleus</keyword>
<dbReference type="OMA" id="PCACWNT"/>
<evidence type="ECO:0000256" key="3">
    <source>
        <dbReference type="ARBA" id="ARBA00011538"/>
    </source>
</evidence>